<dbReference type="SUPFAM" id="SSF51215">
    <property type="entry name" value="Regulatory protein AraC"/>
    <property type="match status" value="1"/>
</dbReference>
<dbReference type="SMART" id="SM00342">
    <property type="entry name" value="HTH_ARAC"/>
    <property type="match status" value="1"/>
</dbReference>
<name>A0A6M8HSS5_9PROT</name>
<dbReference type="GO" id="GO:0003700">
    <property type="term" value="F:DNA-binding transcription factor activity"/>
    <property type="evidence" value="ECO:0007669"/>
    <property type="project" value="InterPro"/>
</dbReference>
<dbReference type="PANTHER" id="PTHR46796">
    <property type="entry name" value="HTH-TYPE TRANSCRIPTIONAL ACTIVATOR RHAS-RELATED"/>
    <property type="match status" value="1"/>
</dbReference>
<dbReference type="Pfam" id="PF12833">
    <property type="entry name" value="HTH_18"/>
    <property type="match status" value="1"/>
</dbReference>
<evidence type="ECO:0000256" key="3">
    <source>
        <dbReference type="ARBA" id="ARBA00023159"/>
    </source>
</evidence>
<dbReference type="Gene3D" id="1.10.10.60">
    <property type="entry name" value="Homeodomain-like"/>
    <property type="match status" value="2"/>
</dbReference>
<dbReference type="KEGG" id="lck:HN018_15870"/>
<dbReference type="Proteomes" id="UP000500767">
    <property type="component" value="Chromosome"/>
</dbReference>
<dbReference type="CDD" id="cd06976">
    <property type="entry name" value="cupin_MtlR-like_N"/>
    <property type="match status" value="1"/>
</dbReference>
<dbReference type="InterPro" id="IPR020449">
    <property type="entry name" value="Tscrpt_reg_AraC-type_HTH"/>
</dbReference>
<dbReference type="RefSeq" id="WP_171833150.1">
    <property type="nucleotide sequence ID" value="NZ_CP053708.1"/>
</dbReference>
<dbReference type="InterPro" id="IPR037923">
    <property type="entry name" value="HTH-like"/>
</dbReference>
<dbReference type="EMBL" id="CP053708">
    <property type="protein sequence ID" value="QKE91326.1"/>
    <property type="molecule type" value="Genomic_DNA"/>
</dbReference>
<organism evidence="6 7">
    <name type="scientific">Lichenicola cladoniae</name>
    <dbReference type="NCBI Taxonomy" id="1484109"/>
    <lineage>
        <taxon>Bacteria</taxon>
        <taxon>Pseudomonadati</taxon>
        <taxon>Pseudomonadota</taxon>
        <taxon>Alphaproteobacteria</taxon>
        <taxon>Acetobacterales</taxon>
        <taxon>Acetobacteraceae</taxon>
        <taxon>Lichenicola</taxon>
    </lineage>
</organism>
<accession>A0A6M8HSS5</accession>
<evidence type="ECO:0000256" key="4">
    <source>
        <dbReference type="ARBA" id="ARBA00023163"/>
    </source>
</evidence>
<evidence type="ECO:0000313" key="7">
    <source>
        <dbReference type="Proteomes" id="UP000500767"/>
    </source>
</evidence>
<dbReference type="PROSITE" id="PS00041">
    <property type="entry name" value="HTH_ARAC_FAMILY_1"/>
    <property type="match status" value="1"/>
</dbReference>
<proteinExistence type="predicted"/>
<keyword evidence="4" id="KW-0804">Transcription</keyword>
<protein>
    <submittedName>
        <fullName evidence="6">AraC family transcriptional regulator</fullName>
    </submittedName>
</protein>
<dbReference type="InterPro" id="IPR018062">
    <property type="entry name" value="HTH_AraC-typ_CS"/>
</dbReference>
<keyword evidence="1" id="KW-0805">Transcription regulation</keyword>
<dbReference type="InterPro" id="IPR050204">
    <property type="entry name" value="AraC_XylS_family_regulators"/>
</dbReference>
<gene>
    <name evidence="6" type="ORF">HN018_15870</name>
</gene>
<dbReference type="InterPro" id="IPR009057">
    <property type="entry name" value="Homeodomain-like_sf"/>
</dbReference>
<keyword evidence="3" id="KW-0010">Activator</keyword>
<evidence type="ECO:0000256" key="1">
    <source>
        <dbReference type="ARBA" id="ARBA00023015"/>
    </source>
</evidence>
<evidence type="ECO:0000313" key="6">
    <source>
        <dbReference type="EMBL" id="QKE91326.1"/>
    </source>
</evidence>
<dbReference type="InterPro" id="IPR018060">
    <property type="entry name" value="HTH_AraC"/>
</dbReference>
<feature type="domain" description="HTH araC/xylS-type" evidence="5">
    <location>
        <begin position="186"/>
        <end position="284"/>
    </location>
</feature>
<dbReference type="AlphaFoldDB" id="A0A6M8HSS5"/>
<evidence type="ECO:0000259" key="5">
    <source>
        <dbReference type="PROSITE" id="PS01124"/>
    </source>
</evidence>
<sequence length="293" mass="32634">MNTQPALELVDVGDSACLKVWSHGLPYRTVRWHFHPEYEIHLITTTSGQTFVGDYIGRFEPDNLAIIGPNVPHNWLSDVPTGTVVAERCIVLQFTQAFAAGCIALFPELLFLRSLLDASRRGLEFPTPVGAAARPIMRRMLDADGPRRIELFFALMSVIQDGPAPHPLAGIDHHPTPEIYMSQPLNHALAQIAANPTSDLRESDLAALSGYSPSTFSRAFRRKTGNSFVRYLNGIRLNRACALLIGEDTHIADICFEVGFNNLANFNRQFRAQKGMSPSEFRRRHRENTIVAA</sequence>
<reference evidence="6 7" key="1">
    <citation type="journal article" date="2014" name="World J. Microbiol. Biotechnol.">
        <title>Biodiversity and physiological characteristics of Antarctic and Arctic lichens-associated bacteria.</title>
        <authorList>
            <person name="Lee Y.M."/>
            <person name="Kim E.H."/>
            <person name="Lee H.K."/>
            <person name="Hong S.G."/>
        </authorList>
    </citation>
    <scope>NUCLEOTIDE SEQUENCE [LARGE SCALE GENOMIC DNA]</scope>
    <source>
        <strain evidence="6 7">PAMC 26569</strain>
    </source>
</reference>
<dbReference type="GO" id="GO:0043565">
    <property type="term" value="F:sequence-specific DNA binding"/>
    <property type="evidence" value="ECO:0007669"/>
    <property type="project" value="InterPro"/>
</dbReference>
<dbReference type="PRINTS" id="PR00032">
    <property type="entry name" value="HTHARAC"/>
</dbReference>
<keyword evidence="7" id="KW-1185">Reference proteome</keyword>
<dbReference type="SUPFAM" id="SSF46689">
    <property type="entry name" value="Homeodomain-like"/>
    <property type="match status" value="2"/>
</dbReference>
<dbReference type="PROSITE" id="PS01124">
    <property type="entry name" value="HTH_ARAC_FAMILY_2"/>
    <property type="match status" value="1"/>
</dbReference>
<keyword evidence="2" id="KW-0238">DNA-binding</keyword>
<evidence type="ECO:0000256" key="2">
    <source>
        <dbReference type="ARBA" id="ARBA00023125"/>
    </source>
</evidence>